<dbReference type="Proteomes" id="UP001162501">
    <property type="component" value="Chromosome 16"/>
</dbReference>
<proteinExistence type="predicted"/>
<evidence type="ECO:0000313" key="2">
    <source>
        <dbReference type="Proteomes" id="UP001162501"/>
    </source>
</evidence>
<reference evidence="1" key="2">
    <citation type="submission" date="2025-03" db="EMBL/GenBank/DDBJ databases">
        <authorList>
            <consortium name="ELIXIR-Norway"/>
            <consortium name="Elixir Norway"/>
        </authorList>
    </citation>
    <scope>NUCLEOTIDE SEQUENCE</scope>
</reference>
<reference evidence="1" key="1">
    <citation type="submission" date="2023-05" db="EMBL/GenBank/DDBJ databases">
        <authorList>
            <consortium name="ELIXIR-Norway"/>
        </authorList>
    </citation>
    <scope>NUCLEOTIDE SEQUENCE</scope>
</reference>
<dbReference type="EMBL" id="OX596100">
    <property type="protein sequence ID" value="CAM9753640.1"/>
    <property type="molecule type" value="Genomic_DNA"/>
</dbReference>
<organism evidence="1 2">
    <name type="scientific">Rangifer tarandus platyrhynchus</name>
    <name type="common">Svalbard reindeer</name>
    <dbReference type="NCBI Taxonomy" id="3082113"/>
    <lineage>
        <taxon>Eukaryota</taxon>
        <taxon>Metazoa</taxon>
        <taxon>Chordata</taxon>
        <taxon>Craniata</taxon>
        <taxon>Vertebrata</taxon>
        <taxon>Euteleostomi</taxon>
        <taxon>Mammalia</taxon>
        <taxon>Eutheria</taxon>
        <taxon>Laurasiatheria</taxon>
        <taxon>Artiodactyla</taxon>
        <taxon>Ruminantia</taxon>
        <taxon>Pecora</taxon>
        <taxon>Cervidae</taxon>
        <taxon>Odocoileinae</taxon>
        <taxon>Rangifer</taxon>
    </lineage>
</organism>
<protein>
    <submittedName>
        <fullName evidence="1">Uncharacterized protein</fullName>
    </submittedName>
</protein>
<evidence type="ECO:0000313" key="1">
    <source>
        <dbReference type="EMBL" id="CAM9753640.1"/>
    </source>
</evidence>
<name>A0AC59YJG8_RANTA</name>
<accession>A0AC59YJG8</accession>
<sequence length="106" mass="11477">MTIASPSSQCKWPSNALPGTRTQNQSSQFAGITHLVDDLMPSSGRYKETQETDTQGEEGHVITETETGMSHLQAKELQGLMQPAKARGGREEFFPEPSEGACPCGH</sequence>
<gene>
    <name evidence="1" type="ORF">MRATA1EN22A_LOCUS6986</name>
</gene>